<evidence type="ECO:0000313" key="1">
    <source>
        <dbReference type="EMBL" id="MPC29846.1"/>
    </source>
</evidence>
<sequence>MLPLLQLAEHTCLLGSPAGPQVALHEQDVLTKFLTKRKLVSHQGKELLCLSTHSPLLKVPVVKYPGRQHHPGSPVAGWAVVEACVVTSPPEKKLPDLT</sequence>
<accession>A0A5B7E9H6</accession>
<proteinExistence type="predicted"/>
<keyword evidence="2" id="KW-1185">Reference proteome</keyword>
<reference evidence="1 2" key="1">
    <citation type="submission" date="2019-05" db="EMBL/GenBank/DDBJ databases">
        <title>Another draft genome of Portunus trituberculatus and its Hox gene families provides insights of decapod evolution.</title>
        <authorList>
            <person name="Jeong J.-H."/>
            <person name="Song I."/>
            <person name="Kim S."/>
            <person name="Choi T."/>
            <person name="Kim D."/>
            <person name="Ryu S."/>
            <person name="Kim W."/>
        </authorList>
    </citation>
    <scope>NUCLEOTIDE SEQUENCE [LARGE SCALE GENOMIC DNA]</scope>
    <source>
        <tissue evidence="1">Muscle</tissue>
    </source>
</reference>
<comment type="caution">
    <text evidence="1">The sequence shown here is derived from an EMBL/GenBank/DDBJ whole genome shotgun (WGS) entry which is preliminary data.</text>
</comment>
<dbReference type="EMBL" id="VSRR010002145">
    <property type="protein sequence ID" value="MPC29846.1"/>
    <property type="molecule type" value="Genomic_DNA"/>
</dbReference>
<dbReference type="Proteomes" id="UP000324222">
    <property type="component" value="Unassembled WGS sequence"/>
</dbReference>
<gene>
    <name evidence="1" type="ORF">E2C01_023096</name>
</gene>
<name>A0A5B7E9H6_PORTR</name>
<organism evidence="1 2">
    <name type="scientific">Portunus trituberculatus</name>
    <name type="common">Swimming crab</name>
    <name type="synonym">Neptunus trituberculatus</name>
    <dbReference type="NCBI Taxonomy" id="210409"/>
    <lineage>
        <taxon>Eukaryota</taxon>
        <taxon>Metazoa</taxon>
        <taxon>Ecdysozoa</taxon>
        <taxon>Arthropoda</taxon>
        <taxon>Crustacea</taxon>
        <taxon>Multicrustacea</taxon>
        <taxon>Malacostraca</taxon>
        <taxon>Eumalacostraca</taxon>
        <taxon>Eucarida</taxon>
        <taxon>Decapoda</taxon>
        <taxon>Pleocyemata</taxon>
        <taxon>Brachyura</taxon>
        <taxon>Eubrachyura</taxon>
        <taxon>Portunoidea</taxon>
        <taxon>Portunidae</taxon>
        <taxon>Portuninae</taxon>
        <taxon>Portunus</taxon>
    </lineage>
</organism>
<evidence type="ECO:0000313" key="2">
    <source>
        <dbReference type="Proteomes" id="UP000324222"/>
    </source>
</evidence>
<protein>
    <submittedName>
        <fullName evidence="1">Uncharacterized protein</fullName>
    </submittedName>
</protein>
<dbReference type="AlphaFoldDB" id="A0A5B7E9H6"/>